<dbReference type="CDD" id="cd18808">
    <property type="entry name" value="SF1_C_Upf1"/>
    <property type="match status" value="1"/>
</dbReference>
<keyword evidence="5" id="KW-0547">Nucleotide-binding</keyword>
<dbReference type="Pfam" id="PF13087">
    <property type="entry name" value="AAA_12"/>
    <property type="match status" value="2"/>
</dbReference>
<evidence type="ECO:0000256" key="2">
    <source>
        <dbReference type="ARBA" id="ARBA00005601"/>
    </source>
</evidence>
<dbReference type="EMBL" id="JADGJW010000003">
    <property type="protein sequence ID" value="KAJ3228306.1"/>
    <property type="molecule type" value="Genomic_DNA"/>
</dbReference>
<evidence type="ECO:0000259" key="12">
    <source>
        <dbReference type="Pfam" id="PF21634"/>
    </source>
</evidence>
<feature type="domain" description="Helicase MOV-10-like beta-barrel" evidence="12">
    <location>
        <begin position="173"/>
        <end position="229"/>
    </location>
</feature>
<feature type="domain" description="DNA2/NAM7 helicase-like C-terminal" evidence="11">
    <location>
        <begin position="569"/>
        <end position="658"/>
    </location>
</feature>
<organism evidence="13 14">
    <name type="scientific">Clydaea vesicula</name>
    <dbReference type="NCBI Taxonomy" id="447962"/>
    <lineage>
        <taxon>Eukaryota</taxon>
        <taxon>Fungi</taxon>
        <taxon>Fungi incertae sedis</taxon>
        <taxon>Chytridiomycota</taxon>
        <taxon>Chytridiomycota incertae sedis</taxon>
        <taxon>Chytridiomycetes</taxon>
        <taxon>Lobulomycetales</taxon>
        <taxon>Lobulomycetaceae</taxon>
        <taxon>Clydaea</taxon>
    </lineage>
</organism>
<dbReference type="GO" id="GO:0003724">
    <property type="term" value="F:RNA helicase activity"/>
    <property type="evidence" value="ECO:0007669"/>
    <property type="project" value="UniProtKB-EC"/>
</dbReference>
<dbReference type="InterPro" id="IPR049080">
    <property type="entry name" value="MOV-10-like_beta-barrel"/>
</dbReference>
<dbReference type="GO" id="GO:0005737">
    <property type="term" value="C:cytoplasm"/>
    <property type="evidence" value="ECO:0007669"/>
    <property type="project" value="UniProtKB-SubCell"/>
</dbReference>
<dbReference type="Proteomes" id="UP001211065">
    <property type="component" value="Unassembled WGS sequence"/>
</dbReference>
<evidence type="ECO:0000256" key="5">
    <source>
        <dbReference type="ARBA" id="ARBA00022741"/>
    </source>
</evidence>
<evidence type="ECO:0000256" key="9">
    <source>
        <dbReference type="ARBA" id="ARBA00047984"/>
    </source>
</evidence>
<dbReference type="Pfam" id="PF21634">
    <property type="entry name" value="MOV-10_beta-barrel"/>
    <property type="match status" value="1"/>
</dbReference>
<evidence type="ECO:0000256" key="1">
    <source>
        <dbReference type="ARBA" id="ARBA00004496"/>
    </source>
</evidence>
<comment type="catalytic activity">
    <reaction evidence="9">
        <text>ATP + H2O = ADP + phosphate + H(+)</text>
        <dbReference type="Rhea" id="RHEA:13065"/>
        <dbReference type="ChEBI" id="CHEBI:15377"/>
        <dbReference type="ChEBI" id="CHEBI:15378"/>
        <dbReference type="ChEBI" id="CHEBI:30616"/>
        <dbReference type="ChEBI" id="CHEBI:43474"/>
        <dbReference type="ChEBI" id="CHEBI:456216"/>
        <dbReference type="EC" id="3.6.4.13"/>
    </reaction>
</comment>
<proteinExistence type="inferred from homology"/>
<comment type="subcellular location">
    <subcellularLocation>
        <location evidence="1">Cytoplasm</location>
    </subcellularLocation>
</comment>
<evidence type="ECO:0000256" key="7">
    <source>
        <dbReference type="ARBA" id="ARBA00022806"/>
    </source>
</evidence>
<evidence type="ECO:0000256" key="6">
    <source>
        <dbReference type="ARBA" id="ARBA00022801"/>
    </source>
</evidence>
<feature type="domain" description="DNA2/NAM7 helicase helicase" evidence="10">
    <location>
        <begin position="296"/>
        <end position="408"/>
    </location>
</feature>
<dbReference type="InterPro" id="IPR027417">
    <property type="entry name" value="P-loop_NTPase"/>
</dbReference>
<name>A0AAD5UC23_9FUNG</name>
<keyword evidence="14" id="KW-1185">Reference proteome</keyword>
<protein>
    <recommendedName>
        <fullName evidence="3">RNA helicase</fullName>
        <ecNumber evidence="3">3.6.4.13</ecNumber>
    </recommendedName>
</protein>
<evidence type="ECO:0000256" key="3">
    <source>
        <dbReference type="ARBA" id="ARBA00012552"/>
    </source>
</evidence>
<evidence type="ECO:0000259" key="10">
    <source>
        <dbReference type="Pfam" id="PF13086"/>
    </source>
</evidence>
<evidence type="ECO:0000256" key="4">
    <source>
        <dbReference type="ARBA" id="ARBA00022490"/>
    </source>
</evidence>
<dbReference type="InterPro" id="IPR041677">
    <property type="entry name" value="DNA2/NAM7_AAA_11"/>
</dbReference>
<dbReference type="PANTHER" id="PTHR45418:SF1">
    <property type="entry name" value="CANCER_TESTIS ANTIGEN 55"/>
    <property type="match status" value="1"/>
</dbReference>
<feature type="domain" description="DNA2/NAM7 helicase-like C-terminal" evidence="11">
    <location>
        <begin position="681"/>
        <end position="798"/>
    </location>
</feature>
<evidence type="ECO:0000313" key="14">
    <source>
        <dbReference type="Proteomes" id="UP001211065"/>
    </source>
</evidence>
<dbReference type="InterPro" id="IPR041679">
    <property type="entry name" value="DNA2/NAM7-like_C"/>
</dbReference>
<accession>A0AAD5UC23</accession>
<keyword evidence="4" id="KW-0963">Cytoplasm</keyword>
<comment type="similarity">
    <text evidence="2">Belongs to the DNA2/NAM7 helicase family. SDE3 subfamily.</text>
</comment>
<dbReference type="Gene3D" id="3.40.50.300">
    <property type="entry name" value="P-loop containing nucleotide triphosphate hydrolases"/>
    <property type="match status" value="2"/>
</dbReference>
<dbReference type="InterPro" id="IPR047187">
    <property type="entry name" value="SF1_C_Upf1"/>
</dbReference>
<dbReference type="GO" id="GO:0005524">
    <property type="term" value="F:ATP binding"/>
    <property type="evidence" value="ECO:0007669"/>
    <property type="project" value="UniProtKB-KW"/>
</dbReference>
<dbReference type="SUPFAM" id="SSF52540">
    <property type="entry name" value="P-loop containing nucleoside triphosphate hydrolases"/>
    <property type="match status" value="1"/>
</dbReference>
<gene>
    <name evidence="13" type="ORF">HK099_004299</name>
</gene>
<dbReference type="GO" id="GO:0016787">
    <property type="term" value="F:hydrolase activity"/>
    <property type="evidence" value="ECO:0007669"/>
    <property type="project" value="UniProtKB-KW"/>
</dbReference>
<reference evidence="13" key="1">
    <citation type="submission" date="2020-05" db="EMBL/GenBank/DDBJ databases">
        <title>Phylogenomic resolution of chytrid fungi.</title>
        <authorList>
            <person name="Stajich J.E."/>
            <person name="Amses K."/>
            <person name="Simmons R."/>
            <person name="Seto K."/>
            <person name="Myers J."/>
            <person name="Bonds A."/>
            <person name="Quandt C.A."/>
            <person name="Barry K."/>
            <person name="Liu P."/>
            <person name="Grigoriev I."/>
            <person name="Longcore J.E."/>
            <person name="James T.Y."/>
        </authorList>
    </citation>
    <scope>NUCLEOTIDE SEQUENCE</scope>
    <source>
        <strain evidence="13">JEL0476</strain>
    </source>
</reference>
<evidence type="ECO:0000313" key="13">
    <source>
        <dbReference type="EMBL" id="KAJ3228306.1"/>
    </source>
</evidence>
<dbReference type="PANTHER" id="PTHR45418">
    <property type="entry name" value="CANCER/TESTIS ANTIGEN 55"/>
    <property type="match status" value="1"/>
</dbReference>
<comment type="caution">
    <text evidence="13">The sequence shown here is derived from an EMBL/GenBank/DDBJ whole genome shotgun (WGS) entry which is preliminary data.</text>
</comment>
<dbReference type="EC" id="3.6.4.13" evidence="3"/>
<dbReference type="AlphaFoldDB" id="A0AAD5UC23"/>
<keyword evidence="6" id="KW-0378">Hydrolase</keyword>
<evidence type="ECO:0000256" key="8">
    <source>
        <dbReference type="ARBA" id="ARBA00022840"/>
    </source>
</evidence>
<evidence type="ECO:0000259" key="11">
    <source>
        <dbReference type="Pfam" id="PF13087"/>
    </source>
</evidence>
<keyword evidence="8" id="KW-0067">ATP-binding</keyword>
<dbReference type="Pfam" id="PF13086">
    <property type="entry name" value="AAA_11"/>
    <property type="match status" value="1"/>
</dbReference>
<keyword evidence="7" id="KW-0347">Helicase</keyword>
<sequence>MSYTYSNGWDKSELIIDDIQFNLDMQKRKRKEFRANFTMNKVIFLQRSLNFDIEEDFAETRKLETFKLVSPHINFSWDNKIIRGRPPDRPSFKNLIYELPQYPFIYDPLIESKFKAFFDGTGYFSEKLNSINFIEYFKELLLLEERQMIVDIENYTKAININELIRIPISNSRSDCFYKIECPGVADDRPNVNYGDKIFVVHANQTYSGYVWKVESAAVLVKFTDNFKTLIQNSEEKTAILKFKFSRTSLRYAHRGLDLLGFCGTENFRNWCFPVNTTNFDANNSEFTNIALHSKKLNAEQKKAVTRIVFNLHGSTPHIIFGPPGTGKTLTLVESIKIMHLFNKHCRILVLAPSVNAADLLLERLTSHALDKKPSFTKENIIRIHSHTRLKKDIPKDILKYSYNINDKLYCEIPPLKELKRFNVIVCTLFCAAFLRSTGLFDVEQISGQFSRPFTHVFFDEAGQASEAEVWAAISGFFSPFFTKKESLSEDKKAEFDKICKEVPKTDKEKIKLLPNLIIAGDPNQLGPEAHFNTGDQGLARSYLARIVTTCEAYKEKKATDHSEAYENPQNITKLLRNYRSDLKILDLFNKKFYNAVLKSEKTSFLNFSKLGWLPSTSDNYPVIFHNVDGIDQQQTNSPSWFNTAEIQIVINYVKCLLFGSECPVPVNEQSRNKTKIRSVLKKRKEYETSIFKQGMAAIKSSQEEVVRSLDSSQIGIIAPYRNQLERIRTVLNASGLGDIKSGLISDFQGDEREVIILSCVRATSYVGLDYNNGFLRDSKKFNVAISRAKSLLVVVGKIDRLIEDENWKYLFDECLKNDAVVNYHKVGNKANKKRKVEFKEDLYTDLDYLSKSALMSQQREVKFKSDE</sequence>